<reference evidence="7 9" key="1">
    <citation type="journal article" date="2011" name="Nature">
        <title>The Medicago genome provides insight into the evolution of rhizobial symbioses.</title>
        <authorList>
            <person name="Young N.D."/>
            <person name="Debelle F."/>
            <person name="Oldroyd G.E."/>
            <person name="Geurts R."/>
            <person name="Cannon S.B."/>
            <person name="Udvardi M.K."/>
            <person name="Benedito V.A."/>
            <person name="Mayer K.F."/>
            <person name="Gouzy J."/>
            <person name="Schoof H."/>
            <person name="Van de Peer Y."/>
            <person name="Proost S."/>
            <person name="Cook D.R."/>
            <person name="Meyers B.C."/>
            <person name="Spannagl M."/>
            <person name="Cheung F."/>
            <person name="De Mita S."/>
            <person name="Krishnakumar V."/>
            <person name="Gundlach H."/>
            <person name="Zhou S."/>
            <person name="Mudge J."/>
            <person name="Bharti A.K."/>
            <person name="Murray J.D."/>
            <person name="Naoumkina M.A."/>
            <person name="Rosen B."/>
            <person name="Silverstein K.A."/>
            <person name="Tang H."/>
            <person name="Rombauts S."/>
            <person name="Zhao P.X."/>
            <person name="Zhou P."/>
            <person name="Barbe V."/>
            <person name="Bardou P."/>
            <person name="Bechner M."/>
            <person name="Bellec A."/>
            <person name="Berger A."/>
            <person name="Berges H."/>
            <person name="Bidwell S."/>
            <person name="Bisseling T."/>
            <person name="Choisne N."/>
            <person name="Couloux A."/>
            <person name="Denny R."/>
            <person name="Deshpande S."/>
            <person name="Dai X."/>
            <person name="Doyle J.J."/>
            <person name="Dudez A.M."/>
            <person name="Farmer A.D."/>
            <person name="Fouteau S."/>
            <person name="Franken C."/>
            <person name="Gibelin C."/>
            <person name="Gish J."/>
            <person name="Goldstein S."/>
            <person name="Gonzalez A.J."/>
            <person name="Green P.J."/>
            <person name="Hallab A."/>
            <person name="Hartog M."/>
            <person name="Hua A."/>
            <person name="Humphray S.J."/>
            <person name="Jeong D.H."/>
            <person name="Jing Y."/>
            <person name="Jocker A."/>
            <person name="Kenton S.M."/>
            <person name="Kim D.J."/>
            <person name="Klee K."/>
            <person name="Lai H."/>
            <person name="Lang C."/>
            <person name="Lin S."/>
            <person name="Macmil S.L."/>
            <person name="Magdelenat G."/>
            <person name="Matthews L."/>
            <person name="McCorrison J."/>
            <person name="Monaghan E.L."/>
            <person name="Mun J.H."/>
            <person name="Najar F.Z."/>
            <person name="Nicholson C."/>
            <person name="Noirot C."/>
            <person name="O'Bleness M."/>
            <person name="Paule C.R."/>
            <person name="Poulain J."/>
            <person name="Prion F."/>
            <person name="Qin B."/>
            <person name="Qu C."/>
            <person name="Retzel E.F."/>
            <person name="Riddle C."/>
            <person name="Sallet E."/>
            <person name="Samain S."/>
            <person name="Samson N."/>
            <person name="Sanders I."/>
            <person name="Saurat O."/>
            <person name="Scarpelli C."/>
            <person name="Schiex T."/>
            <person name="Segurens B."/>
            <person name="Severin A.J."/>
            <person name="Sherrier D.J."/>
            <person name="Shi R."/>
            <person name="Sims S."/>
            <person name="Singer S.R."/>
            <person name="Sinharoy S."/>
            <person name="Sterck L."/>
            <person name="Viollet A."/>
            <person name="Wang B.B."/>
            <person name="Wang K."/>
            <person name="Wang M."/>
            <person name="Wang X."/>
            <person name="Warfsmann J."/>
            <person name="Weissenbach J."/>
            <person name="White D.D."/>
            <person name="White J.D."/>
            <person name="Wiley G.B."/>
            <person name="Wincker P."/>
            <person name="Xing Y."/>
            <person name="Yang L."/>
            <person name="Yao Z."/>
            <person name="Ying F."/>
            <person name="Zhai J."/>
            <person name="Zhou L."/>
            <person name="Zuber A."/>
            <person name="Denarie J."/>
            <person name="Dixon R.A."/>
            <person name="May G.D."/>
            <person name="Schwartz D.C."/>
            <person name="Rogers J."/>
            <person name="Quetier F."/>
            <person name="Town C.D."/>
            <person name="Roe B.A."/>
        </authorList>
    </citation>
    <scope>NUCLEOTIDE SEQUENCE [LARGE SCALE GENOMIC DNA]</scope>
    <source>
        <strain evidence="7">A17</strain>
        <strain evidence="8 9">cv. Jemalong A17</strain>
    </source>
</reference>
<dbReference type="PROSITE" id="PS51005">
    <property type="entry name" value="NAC"/>
    <property type="match status" value="1"/>
</dbReference>
<reference evidence="7 9" key="2">
    <citation type="journal article" date="2014" name="BMC Genomics">
        <title>An improved genome release (version Mt4.0) for the model legume Medicago truncatula.</title>
        <authorList>
            <person name="Tang H."/>
            <person name="Krishnakumar V."/>
            <person name="Bidwell S."/>
            <person name="Rosen B."/>
            <person name="Chan A."/>
            <person name="Zhou S."/>
            <person name="Gentzbittel L."/>
            <person name="Childs K.L."/>
            <person name="Yandell M."/>
            <person name="Gundlach H."/>
            <person name="Mayer K.F."/>
            <person name="Schwartz D.C."/>
            <person name="Town C.D."/>
        </authorList>
    </citation>
    <scope>GENOME REANNOTATION</scope>
    <source>
        <strain evidence="7">A17</strain>
        <strain evidence="8 9">cv. Jemalong A17</strain>
    </source>
</reference>
<sequence length="93" mass="10082">MCFLGNSVKDAFITNWIMYEYALADKPLAPFVVCRVFDCPPRKDLDSEFGVLSDVEEGNNVGDDSDVAQKPKGAGSCFGDAVEEGDASNFTSF</sequence>
<proteinExistence type="predicted"/>
<feature type="domain" description="NAC" evidence="6">
    <location>
        <begin position="1"/>
        <end position="39"/>
    </location>
</feature>
<evidence type="ECO:0000313" key="8">
    <source>
        <dbReference type="EnsemblPlants" id="KEH41238"/>
    </source>
</evidence>
<accession>A0A072VIG0</accession>
<evidence type="ECO:0000256" key="3">
    <source>
        <dbReference type="ARBA" id="ARBA00023163"/>
    </source>
</evidence>
<keyword evidence="2" id="KW-0238">DNA-binding</keyword>
<keyword evidence="3" id="KW-0804">Transcription</keyword>
<evidence type="ECO:0000313" key="7">
    <source>
        <dbReference type="EMBL" id="KEH41238.1"/>
    </source>
</evidence>
<dbReference type="HOGENOM" id="CLU_2402928_0_0_1"/>
<protein>
    <recommendedName>
        <fullName evidence="6">NAC domain-containing protein</fullName>
    </recommendedName>
</protein>
<dbReference type="Proteomes" id="UP000002051">
    <property type="component" value="Unassembled WGS sequence"/>
</dbReference>
<organism evidence="7 9">
    <name type="scientific">Medicago truncatula</name>
    <name type="common">Barrel medic</name>
    <name type="synonym">Medicago tribuloides</name>
    <dbReference type="NCBI Taxonomy" id="3880"/>
    <lineage>
        <taxon>Eukaryota</taxon>
        <taxon>Viridiplantae</taxon>
        <taxon>Streptophyta</taxon>
        <taxon>Embryophyta</taxon>
        <taxon>Tracheophyta</taxon>
        <taxon>Spermatophyta</taxon>
        <taxon>Magnoliopsida</taxon>
        <taxon>eudicotyledons</taxon>
        <taxon>Gunneridae</taxon>
        <taxon>Pentapetalae</taxon>
        <taxon>rosids</taxon>
        <taxon>fabids</taxon>
        <taxon>Fabales</taxon>
        <taxon>Fabaceae</taxon>
        <taxon>Papilionoideae</taxon>
        <taxon>50 kb inversion clade</taxon>
        <taxon>NPAAA clade</taxon>
        <taxon>Hologalegina</taxon>
        <taxon>IRL clade</taxon>
        <taxon>Trifolieae</taxon>
        <taxon>Medicago</taxon>
    </lineage>
</organism>
<evidence type="ECO:0000259" key="6">
    <source>
        <dbReference type="PROSITE" id="PS51005"/>
    </source>
</evidence>
<name>A0A072VIG0_MEDTR</name>
<keyword evidence="4" id="KW-0539">Nucleus</keyword>
<evidence type="ECO:0000256" key="1">
    <source>
        <dbReference type="ARBA" id="ARBA00023015"/>
    </source>
</evidence>
<gene>
    <name evidence="7" type="ordered locus">MTR_1g047060</name>
</gene>
<dbReference type="GO" id="GO:0003677">
    <property type="term" value="F:DNA binding"/>
    <property type="evidence" value="ECO:0007669"/>
    <property type="project" value="UniProtKB-KW"/>
</dbReference>
<dbReference type="InterPro" id="IPR036093">
    <property type="entry name" value="NAC_dom_sf"/>
</dbReference>
<dbReference type="GO" id="GO:0006355">
    <property type="term" value="P:regulation of DNA-templated transcription"/>
    <property type="evidence" value="ECO:0007669"/>
    <property type="project" value="InterPro"/>
</dbReference>
<dbReference type="InterPro" id="IPR003441">
    <property type="entry name" value="NAC-dom"/>
</dbReference>
<feature type="region of interest" description="Disordered" evidence="5">
    <location>
        <begin position="60"/>
        <end position="93"/>
    </location>
</feature>
<reference evidence="8" key="3">
    <citation type="submission" date="2015-04" db="UniProtKB">
        <authorList>
            <consortium name="EnsemblPlants"/>
        </authorList>
    </citation>
    <scope>IDENTIFICATION</scope>
    <source>
        <strain evidence="8">cv. Jemalong A17</strain>
    </source>
</reference>
<dbReference type="AlphaFoldDB" id="A0A072VIG0"/>
<keyword evidence="9" id="KW-1185">Reference proteome</keyword>
<evidence type="ECO:0000256" key="5">
    <source>
        <dbReference type="SAM" id="MobiDB-lite"/>
    </source>
</evidence>
<dbReference type="EnsemblPlants" id="KEH41238">
    <property type="protein sequence ID" value="KEH41238"/>
    <property type="gene ID" value="MTR_1g047060"/>
</dbReference>
<evidence type="ECO:0000256" key="4">
    <source>
        <dbReference type="ARBA" id="ARBA00023242"/>
    </source>
</evidence>
<dbReference type="SUPFAM" id="SSF101941">
    <property type="entry name" value="NAC domain"/>
    <property type="match status" value="1"/>
</dbReference>
<evidence type="ECO:0000256" key="2">
    <source>
        <dbReference type="ARBA" id="ARBA00023125"/>
    </source>
</evidence>
<dbReference type="EMBL" id="CM001217">
    <property type="protein sequence ID" value="KEH41238.1"/>
    <property type="molecule type" value="Genomic_DNA"/>
</dbReference>
<keyword evidence="1" id="KW-0805">Transcription regulation</keyword>
<evidence type="ECO:0000313" key="9">
    <source>
        <dbReference type="Proteomes" id="UP000002051"/>
    </source>
</evidence>